<name>A0A0E9RS23_ANGAN</name>
<proteinExistence type="predicted"/>
<sequence length="30" mass="3438">MFGSCYKLISKCKIVVKFSSRVEHTNTAIF</sequence>
<reference evidence="1" key="1">
    <citation type="submission" date="2014-11" db="EMBL/GenBank/DDBJ databases">
        <authorList>
            <person name="Amaro Gonzalez C."/>
        </authorList>
    </citation>
    <scope>NUCLEOTIDE SEQUENCE</scope>
</reference>
<dbReference type="EMBL" id="GBXM01076596">
    <property type="protein sequence ID" value="JAH31981.1"/>
    <property type="molecule type" value="Transcribed_RNA"/>
</dbReference>
<reference evidence="1" key="2">
    <citation type="journal article" date="2015" name="Fish Shellfish Immunol.">
        <title>Early steps in the European eel (Anguilla anguilla)-Vibrio vulnificus interaction in the gills: Role of the RtxA13 toxin.</title>
        <authorList>
            <person name="Callol A."/>
            <person name="Pajuelo D."/>
            <person name="Ebbesson L."/>
            <person name="Teles M."/>
            <person name="MacKenzie S."/>
            <person name="Amaro C."/>
        </authorList>
    </citation>
    <scope>NUCLEOTIDE SEQUENCE</scope>
</reference>
<dbReference type="AlphaFoldDB" id="A0A0E9RS23"/>
<evidence type="ECO:0000313" key="1">
    <source>
        <dbReference type="EMBL" id="JAH31981.1"/>
    </source>
</evidence>
<organism evidence="1">
    <name type="scientific">Anguilla anguilla</name>
    <name type="common">European freshwater eel</name>
    <name type="synonym">Muraena anguilla</name>
    <dbReference type="NCBI Taxonomy" id="7936"/>
    <lineage>
        <taxon>Eukaryota</taxon>
        <taxon>Metazoa</taxon>
        <taxon>Chordata</taxon>
        <taxon>Craniata</taxon>
        <taxon>Vertebrata</taxon>
        <taxon>Euteleostomi</taxon>
        <taxon>Actinopterygii</taxon>
        <taxon>Neopterygii</taxon>
        <taxon>Teleostei</taxon>
        <taxon>Anguilliformes</taxon>
        <taxon>Anguillidae</taxon>
        <taxon>Anguilla</taxon>
    </lineage>
</organism>
<protein>
    <submittedName>
        <fullName evidence="1">Uncharacterized protein</fullName>
    </submittedName>
</protein>
<accession>A0A0E9RS23</accession>